<accession>A0A1Q2YGP0</accession>
<evidence type="ECO:0000256" key="1">
    <source>
        <dbReference type="SAM" id="Coils"/>
    </source>
</evidence>
<evidence type="ECO:0000313" key="3">
    <source>
        <dbReference type="EMBL" id="GAV28651.1"/>
    </source>
</evidence>
<evidence type="ECO:0000259" key="2">
    <source>
        <dbReference type="Pfam" id="PF13460"/>
    </source>
</evidence>
<feature type="domain" description="NAD(P)-binding" evidence="2">
    <location>
        <begin position="7"/>
        <end position="109"/>
    </location>
</feature>
<gene>
    <name evidence="3" type="ORF">PMKS-002125</name>
</gene>
<sequence>MKLFITGATGYIGGEVLHQFLQKLPHFSVSALHRLPEEAKLLKDTYGERLQPVFGSLDNSETLEREAKDADIIINAACYNHPPSVEVFKKVLSEKRTKALFIQISGTGILVDSTEPDEYKPDKVYSDVDDIDEINSLPDSQPHRLADKVALSIEDSNPEFVKTAVIYMSVTFVWEVSFLEAARDALAETEAEAEAVVEAVTDAEELLLWCSLSAIVETEELRSNLLASKSLRKLPVDCMPAEAVVAKSGDS</sequence>
<dbReference type="Pfam" id="PF13460">
    <property type="entry name" value="NAD_binding_10"/>
    <property type="match status" value="1"/>
</dbReference>
<evidence type="ECO:0000313" key="4">
    <source>
        <dbReference type="Proteomes" id="UP000186136"/>
    </source>
</evidence>
<dbReference type="GO" id="GO:0005737">
    <property type="term" value="C:cytoplasm"/>
    <property type="evidence" value="ECO:0007669"/>
    <property type="project" value="TreeGrafter"/>
</dbReference>
<dbReference type="PANTHER" id="PTHR48079:SF6">
    <property type="entry name" value="NAD(P)-BINDING DOMAIN-CONTAINING PROTEIN-RELATED"/>
    <property type="match status" value="1"/>
</dbReference>
<feature type="coiled-coil region" evidence="1">
    <location>
        <begin position="179"/>
        <end position="206"/>
    </location>
</feature>
<dbReference type="InterPro" id="IPR051783">
    <property type="entry name" value="NAD(P)-dependent_oxidoreduct"/>
</dbReference>
<dbReference type="AlphaFoldDB" id="A0A1Q2YGP0"/>
<organism evidence="3 4">
    <name type="scientific">Pichia membranifaciens</name>
    <dbReference type="NCBI Taxonomy" id="4926"/>
    <lineage>
        <taxon>Eukaryota</taxon>
        <taxon>Fungi</taxon>
        <taxon>Dikarya</taxon>
        <taxon>Ascomycota</taxon>
        <taxon>Saccharomycotina</taxon>
        <taxon>Pichiomycetes</taxon>
        <taxon>Pichiales</taxon>
        <taxon>Pichiaceae</taxon>
        <taxon>Pichia</taxon>
    </lineage>
</organism>
<reference evidence="3 4" key="1">
    <citation type="submission" date="2016-08" db="EMBL/GenBank/DDBJ databases">
        <title>Whole genome shotgun sequence of Pichia membranifaciens KS47-1.</title>
        <authorList>
            <person name="Konishi M."/>
            <person name="Ishida M."/>
            <person name="Arakawa T."/>
            <person name="Kato Y."/>
            <person name="Horiuchi J."/>
        </authorList>
    </citation>
    <scope>NUCLEOTIDE SEQUENCE [LARGE SCALE GENOMIC DNA]</scope>
    <source>
        <strain evidence="3 4">KS47-1</strain>
    </source>
</reference>
<dbReference type="InterPro" id="IPR016040">
    <property type="entry name" value="NAD(P)-bd_dom"/>
</dbReference>
<dbReference type="GO" id="GO:0004029">
    <property type="term" value="F:aldehyde dehydrogenase (NAD+) activity"/>
    <property type="evidence" value="ECO:0007669"/>
    <property type="project" value="TreeGrafter"/>
</dbReference>
<dbReference type="Proteomes" id="UP000186136">
    <property type="component" value="Unassembled WGS sequence"/>
</dbReference>
<dbReference type="SUPFAM" id="SSF51735">
    <property type="entry name" value="NAD(P)-binding Rossmann-fold domains"/>
    <property type="match status" value="1"/>
</dbReference>
<dbReference type="PANTHER" id="PTHR48079">
    <property type="entry name" value="PROTEIN YEEZ"/>
    <property type="match status" value="1"/>
</dbReference>
<protein>
    <recommendedName>
        <fullName evidence="2">NAD(P)-binding domain-containing protein</fullName>
    </recommendedName>
</protein>
<dbReference type="EMBL" id="BDGI01000076">
    <property type="protein sequence ID" value="GAV28651.1"/>
    <property type="molecule type" value="Genomic_DNA"/>
</dbReference>
<dbReference type="OrthoDB" id="10262413at2759"/>
<keyword evidence="4" id="KW-1185">Reference proteome</keyword>
<keyword evidence="1" id="KW-0175">Coiled coil</keyword>
<proteinExistence type="predicted"/>
<name>A0A1Q2YGP0_9ASCO</name>
<dbReference type="InterPro" id="IPR036291">
    <property type="entry name" value="NAD(P)-bd_dom_sf"/>
</dbReference>
<dbReference type="Gene3D" id="3.40.50.720">
    <property type="entry name" value="NAD(P)-binding Rossmann-like Domain"/>
    <property type="match status" value="1"/>
</dbReference>
<comment type="caution">
    <text evidence="3">The sequence shown here is derived from an EMBL/GenBank/DDBJ whole genome shotgun (WGS) entry which is preliminary data.</text>
</comment>